<protein>
    <submittedName>
        <fullName evidence="2">Uncharacterized protein</fullName>
    </submittedName>
</protein>
<dbReference type="EMBL" id="CP136896">
    <property type="protein sequence ID" value="WOL14245.1"/>
    <property type="molecule type" value="Genomic_DNA"/>
</dbReference>
<dbReference type="Proteomes" id="UP001327560">
    <property type="component" value="Chromosome 7"/>
</dbReference>
<feature type="compositionally biased region" description="Basic and acidic residues" evidence="1">
    <location>
        <begin position="21"/>
        <end position="32"/>
    </location>
</feature>
<evidence type="ECO:0000313" key="3">
    <source>
        <dbReference type="Proteomes" id="UP001327560"/>
    </source>
</evidence>
<reference evidence="2 3" key="1">
    <citation type="submission" date="2023-10" db="EMBL/GenBank/DDBJ databases">
        <title>Chromosome-scale genome assembly provides insights into flower coloration mechanisms of Canna indica.</title>
        <authorList>
            <person name="Li C."/>
        </authorList>
    </citation>
    <scope>NUCLEOTIDE SEQUENCE [LARGE SCALE GENOMIC DNA]</scope>
    <source>
        <tissue evidence="2">Flower</tissue>
    </source>
</reference>
<dbReference type="AlphaFoldDB" id="A0AAQ3KT91"/>
<gene>
    <name evidence="2" type="ORF">Cni_G23025</name>
</gene>
<evidence type="ECO:0000313" key="2">
    <source>
        <dbReference type="EMBL" id="WOL14245.1"/>
    </source>
</evidence>
<name>A0AAQ3KT91_9LILI</name>
<keyword evidence="3" id="KW-1185">Reference proteome</keyword>
<evidence type="ECO:0000256" key="1">
    <source>
        <dbReference type="SAM" id="MobiDB-lite"/>
    </source>
</evidence>
<accession>A0AAQ3KT91</accession>
<feature type="region of interest" description="Disordered" evidence="1">
    <location>
        <begin position="16"/>
        <end position="83"/>
    </location>
</feature>
<organism evidence="2 3">
    <name type="scientific">Canna indica</name>
    <name type="common">Indian-shot</name>
    <dbReference type="NCBI Taxonomy" id="4628"/>
    <lineage>
        <taxon>Eukaryota</taxon>
        <taxon>Viridiplantae</taxon>
        <taxon>Streptophyta</taxon>
        <taxon>Embryophyta</taxon>
        <taxon>Tracheophyta</taxon>
        <taxon>Spermatophyta</taxon>
        <taxon>Magnoliopsida</taxon>
        <taxon>Liliopsida</taxon>
        <taxon>Zingiberales</taxon>
        <taxon>Cannaceae</taxon>
        <taxon>Canna</taxon>
    </lineage>
</organism>
<sequence>MAFSFSCMPALHKVFPTKASAENKKAADEARKEKKKKKKKSNLEQAAKTTPIRIKPSSPSKLCYNNGLKPSRNSFESPQEQAG</sequence>
<feature type="compositionally biased region" description="Polar residues" evidence="1">
    <location>
        <begin position="71"/>
        <end position="83"/>
    </location>
</feature>
<proteinExistence type="predicted"/>